<keyword evidence="1" id="KW-0723">Serine/threonine-protein kinase</keyword>
<dbReference type="PROSITE" id="PS00107">
    <property type="entry name" value="PROTEIN_KINASE_ATP"/>
    <property type="match status" value="1"/>
</dbReference>
<dbReference type="OrthoDB" id="4062651at2759"/>
<dbReference type="SMART" id="SM00220">
    <property type="entry name" value="S_TKc"/>
    <property type="match status" value="1"/>
</dbReference>
<organism evidence="8 9">
    <name type="scientific">Artemisia annua</name>
    <name type="common">Sweet wormwood</name>
    <dbReference type="NCBI Taxonomy" id="35608"/>
    <lineage>
        <taxon>Eukaryota</taxon>
        <taxon>Viridiplantae</taxon>
        <taxon>Streptophyta</taxon>
        <taxon>Embryophyta</taxon>
        <taxon>Tracheophyta</taxon>
        <taxon>Spermatophyta</taxon>
        <taxon>Magnoliopsida</taxon>
        <taxon>eudicotyledons</taxon>
        <taxon>Gunneridae</taxon>
        <taxon>Pentapetalae</taxon>
        <taxon>asterids</taxon>
        <taxon>campanulids</taxon>
        <taxon>Asterales</taxon>
        <taxon>Asteraceae</taxon>
        <taxon>Asteroideae</taxon>
        <taxon>Anthemideae</taxon>
        <taxon>Artemisiinae</taxon>
        <taxon>Artemisia</taxon>
    </lineage>
</organism>
<dbReference type="STRING" id="35608.A0A2U1KQA2"/>
<dbReference type="Pfam" id="PF14299">
    <property type="entry name" value="PP2"/>
    <property type="match status" value="1"/>
</dbReference>
<dbReference type="AlphaFoldDB" id="A0A2U1KQA2"/>
<dbReference type="GO" id="GO:0004674">
    <property type="term" value="F:protein serine/threonine kinase activity"/>
    <property type="evidence" value="ECO:0007669"/>
    <property type="project" value="UniProtKB-KW"/>
</dbReference>
<dbReference type="GO" id="GO:0004714">
    <property type="term" value="F:transmembrane receptor protein tyrosine kinase activity"/>
    <property type="evidence" value="ECO:0007669"/>
    <property type="project" value="InterPro"/>
</dbReference>
<feature type="domain" description="Protein kinase" evidence="7">
    <location>
        <begin position="25"/>
        <end position="303"/>
    </location>
</feature>
<dbReference type="InterPro" id="IPR045272">
    <property type="entry name" value="ANXUR1/2-like"/>
</dbReference>
<evidence type="ECO:0000313" key="9">
    <source>
        <dbReference type="Proteomes" id="UP000245207"/>
    </source>
</evidence>
<dbReference type="InterPro" id="IPR008271">
    <property type="entry name" value="Ser/Thr_kinase_AS"/>
</dbReference>
<dbReference type="InterPro" id="IPR001245">
    <property type="entry name" value="Ser-Thr/Tyr_kinase_cat_dom"/>
</dbReference>
<dbReference type="FunFam" id="3.30.200.20:FF:000039">
    <property type="entry name" value="receptor-like protein kinase FERONIA"/>
    <property type="match status" value="1"/>
</dbReference>
<evidence type="ECO:0000256" key="2">
    <source>
        <dbReference type="ARBA" id="ARBA00022679"/>
    </source>
</evidence>
<evidence type="ECO:0000256" key="6">
    <source>
        <dbReference type="PROSITE-ProRule" id="PRU10141"/>
    </source>
</evidence>
<dbReference type="GO" id="GO:0009506">
    <property type="term" value="C:plasmodesma"/>
    <property type="evidence" value="ECO:0007669"/>
    <property type="project" value="TreeGrafter"/>
</dbReference>
<keyword evidence="4 8" id="KW-0418">Kinase</keyword>
<evidence type="ECO:0000256" key="5">
    <source>
        <dbReference type="ARBA" id="ARBA00022840"/>
    </source>
</evidence>
<proteinExistence type="predicted"/>
<evidence type="ECO:0000256" key="3">
    <source>
        <dbReference type="ARBA" id="ARBA00022741"/>
    </source>
</evidence>
<dbReference type="PANTHER" id="PTHR27003:SF338">
    <property type="entry name" value="TYROSINE-PROTEIN KINASE, NON-RECEPTOR JAK_TYK2-RELATED"/>
    <property type="match status" value="1"/>
</dbReference>
<protein>
    <submittedName>
        <fullName evidence="8">Protein kinase-like domain, Phloem protein 2-like protein</fullName>
    </submittedName>
</protein>
<feature type="binding site" evidence="6">
    <location>
        <position position="58"/>
    </location>
    <ligand>
        <name>ATP</name>
        <dbReference type="ChEBI" id="CHEBI:30616"/>
    </ligand>
</feature>
<evidence type="ECO:0000256" key="1">
    <source>
        <dbReference type="ARBA" id="ARBA00022527"/>
    </source>
</evidence>
<keyword evidence="2" id="KW-0808">Transferase</keyword>
<dbReference type="PROSITE" id="PS50011">
    <property type="entry name" value="PROTEIN_KINASE_DOM"/>
    <property type="match status" value="1"/>
</dbReference>
<dbReference type="Pfam" id="PF07714">
    <property type="entry name" value="PK_Tyr_Ser-Thr"/>
    <property type="match status" value="1"/>
</dbReference>
<dbReference type="Gene3D" id="3.30.200.20">
    <property type="entry name" value="Phosphorylase Kinase, domain 1"/>
    <property type="match status" value="1"/>
</dbReference>
<reference evidence="8 9" key="1">
    <citation type="journal article" date="2018" name="Mol. Plant">
        <title>The genome of Artemisia annua provides insight into the evolution of Asteraceae family and artemisinin biosynthesis.</title>
        <authorList>
            <person name="Shen Q."/>
            <person name="Zhang L."/>
            <person name="Liao Z."/>
            <person name="Wang S."/>
            <person name="Yan T."/>
            <person name="Shi P."/>
            <person name="Liu M."/>
            <person name="Fu X."/>
            <person name="Pan Q."/>
            <person name="Wang Y."/>
            <person name="Lv Z."/>
            <person name="Lu X."/>
            <person name="Zhang F."/>
            <person name="Jiang W."/>
            <person name="Ma Y."/>
            <person name="Chen M."/>
            <person name="Hao X."/>
            <person name="Li L."/>
            <person name="Tang Y."/>
            <person name="Lv G."/>
            <person name="Zhou Y."/>
            <person name="Sun X."/>
            <person name="Brodelius P.E."/>
            <person name="Rose J.K.C."/>
            <person name="Tang K."/>
        </authorList>
    </citation>
    <scope>NUCLEOTIDE SEQUENCE [LARGE SCALE GENOMIC DNA]</scope>
    <source>
        <strain evidence="9">cv. Huhao1</strain>
        <tissue evidence="8">Leaf</tissue>
    </source>
</reference>
<evidence type="ECO:0000259" key="7">
    <source>
        <dbReference type="PROSITE" id="PS50011"/>
    </source>
</evidence>
<comment type="caution">
    <text evidence="8">The sequence shown here is derived from an EMBL/GenBank/DDBJ whole genome shotgun (WGS) entry which is preliminary data.</text>
</comment>
<dbReference type="Gene3D" id="1.10.510.10">
    <property type="entry name" value="Transferase(Phosphotransferase) domain 1"/>
    <property type="match status" value="1"/>
</dbReference>
<dbReference type="InterPro" id="IPR017441">
    <property type="entry name" value="Protein_kinase_ATP_BS"/>
</dbReference>
<sequence length="1136" mass="130772">MASFVTEFKHLEIQLEDIVSATNNFDESKVIGRGGFGKVYAGELSHSQSAEKSMVAIKRLDRRYGQGDPEFFKELRMLSCYRHENLISILGFCIQGDEMILIYEHASGGSLDRLLSSAALTWTQRLRICLDAAKGLSFLHDPNGTQQRVLHCDIKSANILLDKNMTAKVSDFGLSKMGPANQQYSLLITGALGTPGYCDPVFLETYSLTKESDVYSFGVVLLEILSGKLCAENIGCELKVYVPFWKERYEENKLDEIILQDLMQQMDPISLKIFSDIAFQCLHKTREERPTMSLVVEKLEIALQMQVLPKEYVEIANAAVDSLLCRSLEEFKELLSKGVLLNRGKTWLSLNEKEEHHVMVSIEEYLSLDDPNRDYSDQYSSKEKSRFAVGCYKTRLMEFKLRVTAPIFLSPDVTYGLNLVLHASEIERMIQQYVGVRYKIQGETKFSILHFADKKEGKQWVAELYQFNSTEESILDLEIYMEDCGLSGDLYIEGIEFRPLEKVAIANQEIVWDVVPPLFYRFTEETKVHLSQGVFLNGGKTWLSITKKGECIERIYIEVCLNTAVIKDYSLHHPSDDDIVNSRFPGGRCYEYNSKFKARVRGQYLTPQISYTLNLFFRYYQKSDVNSYNPLKYKIDGEDETKVFIIYPSTRMREDGWFVVPLYQFTSQNNTADLQFEFESHGPTLLVAGIEFQPSEEKVELQVFEEYQCIIEAASQSLVYRSLQELKQILSKGIHLKDYQTKGEHCHMISMKDCLIPNEDFPSRYESHYKSRFPVGLYQTNMNRLKTHVKTHVKTQLLSPSITYSVNLVYNSSSSGKQVYVDLKYRLRGQGATSFVYLASRRKDDDLYMAELYQFTSDGSIVDLEIIFESFGTSIDGVEGIMFQPLEIVEDQESKKDKVENIQTVSESDTYWEQNLPNDYEEILNLSKDNLQWTTKKELYSILIRGFLIDNGQQWFTVDKHGKKCLMLSARATWVRDDKNSACKSSHESRFGEVRVTTAANNFEIKMEVKSKVVSPETTYAAYLVYKLPEDHSSFEAPLCVWKEGLYDGDPDWYIYLVSPPQTPVIESKLDENAYNPLNRYKGNAIPQQRTDGWMEVKVWQFQTTTESVPMHLYFEHPGKRELKGLMVQGIELRPI</sequence>
<dbReference type="InterPro" id="IPR011009">
    <property type="entry name" value="Kinase-like_dom_sf"/>
</dbReference>
<name>A0A2U1KQA2_ARTAN</name>
<accession>A0A2U1KQA2</accession>
<dbReference type="InterPro" id="IPR000719">
    <property type="entry name" value="Prot_kinase_dom"/>
</dbReference>
<dbReference type="InterPro" id="IPR025886">
    <property type="entry name" value="PP2-like"/>
</dbReference>
<keyword evidence="9" id="KW-1185">Reference proteome</keyword>
<dbReference type="PANTHER" id="PTHR27003">
    <property type="entry name" value="OS07G0166700 PROTEIN"/>
    <property type="match status" value="1"/>
</dbReference>
<dbReference type="GO" id="GO:0005886">
    <property type="term" value="C:plasma membrane"/>
    <property type="evidence" value="ECO:0007669"/>
    <property type="project" value="TreeGrafter"/>
</dbReference>
<keyword evidence="3 6" id="KW-0547">Nucleotide-binding</keyword>
<dbReference type="EMBL" id="PKPP01015111">
    <property type="protein sequence ID" value="PWA38937.1"/>
    <property type="molecule type" value="Genomic_DNA"/>
</dbReference>
<dbReference type="PROSITE" id="PS00108">
    <property type="entry name" value="PROTEIN_KINASE_ST"/>
    <property type="match status" value="1"/>
</dbReference>
<evidence type="ECO:0000256" key="4">
    <source>
        <dbReference type="ARBA" id="ARBA00022777"/>
    </source>
</evidence>
<keyword evidence="5 6" id="KW-0067">ATP-binding</keyword>
<dbReference type="SUPFAM" id="SSF56112">
    <property type="entry name" value="Protein kinase-like (PK-like)"/>
    <property type="match status" value="1"/>
</dbReference>
<dbReference type="Proteomes" id="UP000245207">
    <property type="component" value="Unassembled WGS sequence"/>
</dbReference>
<evidence type="ECO:0000313" key="8">
    <source>
        <dbReference type="EMBL" id="PWA38937.1"/>
    </source>
</evidence>
<gene>
    <name evidence="8" type="ORF">CTI12_AA573040</name>
</gene>
<dbReference type="GO" id="GO:0005524">
    <property type="term" value="F:ATP binding"/>
    <property type="evidence" value="ECO:0007669"/>
    <property type="project" value="UniProtKB-UniRule"/>
</dbReference>